<evidence type="ECO:0000313" key="1">
    <source>
        <dbReference type="EMBL" id="GAA5496113.1"/>
    </source>
</evidence>
<gene>
    <name evidence="1" type="ORF">Rhal01_02294</name>
</gene>
<dbReference type="RefSeq" id="WP_346188840.1">
    <property type="nucleotide sequence ID" value="NZ_BAABRL010000007.1"/>
</dbReference>
<accession>A0ABP9V089</accession>
<comment type="caution">
    <text evidence="1">The sequence shown here is derived from an EMBL/GenBank/DDBJ whole genome shotgun (WGS) entry which is preliminary data.</text>
</comment>
<sequence>MIKNEILDEAIRDYENVLHSIPLFSNVGDLIEDSERSVKNWYEVYTLISKQNKWLNFKNVITNVIADVGFEFDLDEAFHEIEKISGNFVDSFFKGFEEPEIFHSAAASGKLDYHVKWDLNFLGVERVLSTETNNYPKFFTDMIFPWYQKGHFPCGWNGKMIKQSWEGKALKDLPNGKVRVY</sequence>
<name>A0ABP9V089_9BACT</name>
<reference evidence="1 2" key="1">
    <citation type="submission" date="2024-02" db="EMBL/GenBank/DDBJ databases">
        <title>Rubritalea halochordaticola NBRC 107102.</title>
        <authorList>
            <person name="Ichikawa N."/>
            <person name="Katano-Makiyama Y."/>
            <person name="Hidaka K."/>
        </authorList>
    </citation>
    <scope>NUCLEOTIDE SEQUENCE [LARGE SCALE GENOMIC DNA]</scope>
    <source>
        <strain evidence="1 2">NBRC 107102</strain>
    </source>
</reference>
<keyword evidence="2" id="KW-1185">Reference proteome</keyword>
<dbReference type="EMBL" id="BAABRL010000007">
    <property type="protein sequence ID" value="GAA5496113.1"/>
    <property type="molecule type" value="Genomic_DNA"/>
</dbReference>
<dbReference type="Proteomes" id="UP001424741">
    <property type="component" value="Unassembled WGS sequence"/>
</dbReference>
<organism evidence="1 2">
    <name type="scientific">Rubritalea halochordaticola</name>
    <dbReference type="NCBI Taxonomy" id="714537"/>
    <lineage>
        <taxon>Bacteria</taxon>
        <taxon>Pseudomonadati</taxon>
        <taxon>Verrucomicrobiota</taxon>
        <taxon>Verrucomicrobiia</taxon>
        <taxon>Verrucomicrobiales</taxon>
        <taxon>Rubritaleaceae</taxon>
        <taxon>Rubritalea</taxon>
    </lineage>
</organism>
<proteinExistence type="predicted"/>
<evidence type="ECO:0000313" key="2">
    <source>
        <dbReference type="Proteomes" id="UP001424741"/>
    </source>
</evidence>
<protein>
    <submittedName>
        <fullName evidence="1">Uncharacterized protein</fullName>
    </submittedName>
</protein>